<evidence type="ECO:0000256" key="7">
    <source>
        <dbReference type="SAM" id="MobiDB-lite"/>
    </source>
</evidence>
<dbReference type="CDD" id="cd06557">
    <property type="entry name" value="KPHMT-like"/>
    <property type="match status" value="1"/>
</dbReference>
<dbReference type="NCBIfam" id="NF001452">
    <property type="entry name" value="PRK00311.1"/>
    <property type="match status" value="1"/>
</dbReference>
<evidence type="ECO:0000256" key="3">
    <source>
        <dbReference type="ARBA" id="ARBA00012618"/>
    </source>
</evidence>
<dbReference type="GO" id="GO:0005739">
    <property type="term" value="C:mitochondrion"/>
    <property type="evidence" value="ECO:0007669"/>
    <property type="project" value="TreeGrafter"/>
</dbReference>
<evidence type="ECO:0000256" key="6">
    <source>
        <dbReference type="RuleBase" id="RU362100"/>
    </source>
</evidence>
<dbReference type="GO" id="GO:0015940">
    <property type="term" value="P:pantothenate biosynthetic process"/>
    <property type="evidence" value="ECO:0007669"/>
    <property type="project" value="UniProtKB-KW"/>
</dbReference>
<dbReference type="NCBIfam" id="TIGR00222">
    <property type="entry name" value="panB"/>
    <property type="match status" value="1"/>
</dbReference>
<protein>
    <recommendedName>
        <fullName evidence="3 6">3-methyl-2-oxobutanoate hydroxymethyltransferase</fullName>
        <ecNumber evidence="3 6">2.1.2.11</ecNumber>
    </recommendedName>
</protein>
<proteinExistence type="inferred from homology"/>
<sequence>MPVDQSPIDMLLIGDSAAMVVHGYDTTLPITLDEMIMHCRAVSRGARRPFLVGDIPFGCFEEGPTFAVRSAVRLMKEGGVDAVKIEGGAPARVETVRAVVGAGIAVVGHVGLTPQSVSVLGGFRAAGLRAEEAARVALEQAGCMALVIECVPELVAAAITRQINIPTIGIGAGAQTSGQVLVYHDLLGMIQHPHHAKVTPKFCKQYAKIGTAISEALEAYHADVTQRQFPLARYSPYALREGEDWRLVEALRSRGLDLAAAAAATGIEQGKQEAARANGSAAAPPPPSNSKAAAGN</sequence>
<reference evidence="8" key="1">
    <citation type="submission" date="2021-01" db="EMBL/GenBank/DDBJ databases">
        <authorList>
            <person name="Eckstrom K.M.E."/>
        </authorList>
    </citation>
    <scope>NUCLEOTIDE SEQUENCE</scope>
    <source>
        <strain evidence="8">UVCC 0001</strain>
    </source>
</reference>
<keyword evidence="9" id="KW-1185">Reference proteome</keyword>
<comment type="pathway">
    <text evidence="1 6">Cofactor biosynthesis; (R)-pantothenate biosynthesis; (R)-pantoate from 3-methyl-2-oxobutanoate: step 1/2.</text>
</comment>
<dbReference type="InterPro" id="IPR003700">
    <property type="entry name" value="Pantoate_hydroxy_MeTrfase"/>
</dbReference>
<name>A0AAD9IG47_PROWI</name>
<evidence type="ECO:0000313" key="9">
    <source>
        <dbReference type="Proteomes" id="UP001255856"/>
    </source>
</evidence>
<evidence type="ECO:0000256" key="5">
    <source>
        <dbReference type="ARBA" id="ARBA00049172"/>
    </source>
</evidence>
<comment type="catalytic activity">
    <reaction evidence="5 6">
        <text>(6R)-5,10-methylene-5,6,7,8-tetrahydrofolate + 3-methyl-2-oxobutanoate + H2O = 2-dehydropantoate + (6S)-5,6,7,8-tetrahydrofolate</text>
        <dbReference type="Rhea" id="RHEA:11824"/>
        <dbReference type="ChEBI" id="CHEBI:11561"/>
        <dbReference type="ChEBI" id="CHEBI:11851"/>
        <dbReference type="ChEBI" id="CHEBI:15377"/>
        <dbReference type="ChEBI" id="CHEBI:15636"/>
        <dbReference type="ChEBI" id="CHEBI:57453"/>
        <dbReference type="EC" id="2.1.2.11"/>
    </reaction>
</comment>
<dbReference type="PANTHER" id="PTHR20881">
    <property type="entry name" value="3-METHYL-2-OXOBUTANOATE HYDROXYMETHYLTRANSFERASE"/>
    <property type="match status" value="1"/>
</dbReference>
<dbReference type="InterPro" id="IPR015813">
    <property type="entry name" value="Pyrv/PenolPyrv_kinase-like_dom"/>
</dbReference>
<dbReference type="InterPro" id="IPR040442">
    <property type="entry name" value="Pyrv_kinase-like_dom_sf"/>
</dbReference>
<dbReference type="SUPFAM" id="SSF51621">
    <property type="entry name" value="Phosphoenolpyruvate/pyruvate domain"/>
    <property type="match status" value="1"/>
</dbReference>
<comment type="function">
    <text evidence="6">Catalyzes the reversible reaction in which hydroxymethyl group from 5,10-methylenetetrahydrofolate is transferred onto alpha-ketoisovalerate to form ketopantoate.</text>
</comment>
<feature type="region of interest" description="Disordered" evidence="7">
    <location>
        <begin position="267"/>
        <end position="296"/>
    </location>
</feature>
<dbReference type="GO" id="GO:0000287">
    <property type="term" value="F:magnesium ion binding"/>
    <property type="evidence" value="ECO:0007669"/>
    <property type="project" value="TreeGrafter"/>
</dbReference>
<gene>
    <name evidence="8" type="ORF">QBZ16_004614</name>
</gene>
<evidence type="ECO:0000256" key="1">
    <source>
        <dbReference type="ARBA" id="ARBA00005033"/>
    </source>
</evidence>
<keyword evidence="6" id="KW-0566">Pantothenate biosynthesis</keyword>
<accession>A0AAD9IG47</accession>
<comment type="caution">
    <text evidence="8">The sequence shown here is derived from an EMBL/GenBank/DDBJ whole genome shotgun (WGS) entry which is preliminary data.</text>
</comment>
<evidence type="ECO:0000256" key="2">
    <source>
        <dbReference type="ARBA" id="ARBA00008676"/>
    </source>
</evidence>
<dbReference type="EMBL" id="JASFZW010000006">
    <property type="protein sequence ID" value="KAK2077766.1"/>
    <property type="molecule type" value="Genomic_DNA"/>
</dbReference>
<keyword evidence="4 6" id="KW-0808">Transferase</keyword>
<organism evidence="8 9">
    <name type="scientific">Prototheca wickerhamii</name>
    <dbReference type="NCBI Taxonomy" id="3111"/>
    <lineage>
        <taxon>Eukaryota</taxon>
        <taxon>Viridiplantae</taxon>
        <taxon>Chlorophyta</taxon>
        <taxon>core chlorophytes</taxon>
        <taxon>Trebouxiophyceae</taxon>
        <taxon>Chlorellales</taxon>
        <taxon>Chlorellaceae</taxon>
        <taxon>Prototheca</taxon>
    </lineage>
</organism>
<dbReference type="FunFam" id="3.20.20.60:FF:000003">
    <property type="entry name" value="3-methyl-2-oxobutanoate hydroxymethyltransferase"/>
    <property type="match status" value="1"/>
</dbReference>
<dbReference type="AlphaFoldDB" id="A0AAD9IG47"/>
<dbReference type="Gene3D" id="3.20.20.60">
    <property type="entry name" value="Phosphoenolpyruvate-binding domains"/>
    <property type="match status" value="1"/>
</dbReference>
<dbReference type="EC" id="2.1.2.11" evidence="3 6"/>
<comment type="similarity">
    <text evidence="2 6">Belongs to the PanB family.</text>
</comment>
<evidence type="ECO:0000256" key="4">
    <source>
        <dbReference type="ARBA" id="ARBA00022679"/>
    </source>
</evidence>
<dbReference type="GO" id="GO:0003864">
    <property type="term" value="F:3-methyl-2-oxobutanoate hydroxymethyltransferase activity"/>
    <property type="evidence" value="ECO:0007669"/>
    <property type="project" value="UniProtKB-EC"/>
</dbReference>
<dbReference type="PANTHER" id="PTHR20881:SF0">
    <property type="entry name" value="3-METHYL-2-OXOBUTANOATE HYDROXYMETHYLTRANSFERASE"/>
    <property type="match status" value="1"/>
</dbReference>
<dbReference type="Pfam" id="PF02548">
    <property type="entry name" value="Pantoate_transf"/>
    <property type="match status" value="1"/>
</dbReference>
<evidence type="ECO:0000313" key="8">
    <source>
        <dbReference type="EMBL" id="KAK2077766.1"/>
    </source>
</evidence>
<dbReference type="Proteomes" id="UP001255856">
    <property type="component" value="Unassembled WGS sequence"/>
</dbReference>